<protein>
    <submittedName>
        <fullName evidence="4">Uncharacterized protein</fullName>
    </submittedName>
</protein>
<dbReference type="Proteomes" id="UP001627154">
    <property type="component" value="Unassembled WGS sequence"/>
</dbReference>
<keyword evidence="1" id="KW-0175">Coiled coil</keyword>
<feature type="chain" id="PRO_5044813279" evidence="3">
    <location>
        <begin position="21"/>
        <end position="237"/>
    </location>
</feature>
<organism evidence="4 5">
    <name type="scientific">Trichogramma kaykai</name>
    <dbReference type="NCBI Taxonomy" id="54128"/>
    <lineage>
        <taxon>Eukaryota</taxon>
        <taxon>Metazoa</taxon>
        <taxon>Ecdysozoa</taxon>
        <taxon>Arthropoda</taxon>
        <taxon>Hexapoda</taxon>
        <taxon>Insecta</taxon>
        <taxon>Pterygota</taxon>
        <taxon>Neoptera</taxon>
        <taxon>Endopterygota</taxon>
        <taxon>Hymenoptera</taxon>
        <taxon>Apocrita</taxon>
        <taxon>Proctotrupomorpha</taxon>
        <taxon>Chalcidoidea</taxon>
        <taxon>Trichogrammatidae</taxon>
        <taxon>Trichogramma</taxon>
    </lineage>
</organism>
<feature type="compositionally biased region" description="Polar residues" evidence="2">
    <location>
        <begin position="48"/>
        <end position="57"/>
    </location>
</feature>
<name>A0ABD2X9I0_9HYME</name>
<evidence type="ECO:0000313" key="5">
    <source>
        <dbReference type="Proteomes" id="UP001627154"/>
    </source>
</evidence>
<comment type="caution">
    <text evidence="4">The sequence shown here is derived from an EMBL/GenBank/DDBJ whole genome shotgun (WGS) entry which is preliminary data.</text>
</comment>
<accession>A0ABD2X9I0</accession>
<evidence type="ECO:0000256" key="1">
    <source>
        <dbReference type="SAM" id="Coils"/>
    </source>
</evidence>
<evidence type="ECO:0000256" key="3">
    <source>
        <dbReference type="SAM" id="SignalP"/>
    </source>
</evidence>
<sequence length="237" mass="23972">MLKHIFVLLAVAALSMSVIAAPPQASSSSSSTTQATTTGARATDETTIVPTETSSTKGPEAAESETLGLAEILSGAASVTLQQERESIERAIKYLQASLSSSIKATRNVIRAGGNFLVIVPKWGYNTILNKEPIHKRPWWERISESSGPNPITVAAITAAAAEAEKLETELAAAAEAAAAAAGNASAAADVSVGGSVEGSAGTAAGGSASIGVSVGGSAAVRPTGSSTRKYDFLYHD</sequence>
<evidence type="ECO:0000256" key="2">
    <source>
        <dbReference type="SAM" id="MobiDB-lite"/>
    </source>
</evidence>
<evidence type="ECO:0000313" key="4">
    <source>
        <dbReference type="EMBL" id="KAL3401934.1"/>
    </source>
</evidence>
<gene>
    <name evidence="4" type="ORF">TKK_004951</name>
</gene>
<feature type="region of interest" description="Disordered" evidence="2">
    <location>
        <begin position="23"/>
        <end position="63"/>
    </location>
</feature>
<dbReference type="AlphaFoldDB" id="A0ABD2X9I0"/>
<feature type="signal peptide" evidence="3">
    <location>
        <begin position="1"/>
        <end position="20"/>
    </location>
</feature>
<proteinExistence type="predicted"/>
<keyword evidence="3" id="KW-0732">Signal</keyword>
<feature type="compositionally biased region" description="Low complexity" evidence="2">
    <location>
        <begin position="23"/>
        <end position="47"/>
    </location>
</feature>
<feature type="coiled-coil region" evidence="1">
    <location>
        <begin position="157"/>
        <end position="184"/>
    </location>
</feature>
<dbReference type="EMBL" id="JBJJXI010000041">
    <property type="protein sequence ID" value="KAL3401934.1"/>
    <property type="molecule type" value="Genomic_DNA"/>
</dbReference>
<reference evidence="4 5" key="1">
    <citation type="journal article" date="2024" name="bioRxiv">
        <title>A reference genome for Trichogramma kaykai: A tiny desert-dwelling parasitoid wasp with competing sex-ratio distorters.</title>
        <authorList>
            <person name="Culotta J."/>
            <person name="Lindsey A.R."/>
        </authorList>
    </citation>
    <scope>NUCLEOTIDE SEQUENCE [LARGE SCALE GENOMIC DNA]</scope>
    <source>
        <strain evidence="4 5">KSX58</strain>
    </source>
</reference>
<keyword evidence="5" id="KW-1185">Reference proteome</keyword>